<dbReference type="AlphaFoldDB" id="A0A853AV93"/>
<keyword evidence="3" id="KW-0732">Signal</keyword>
<keyword evidence="2" id="KW-1003">Cell membrane</keyword>
<dbReference type="RefSeq" id="WP_179724293.1">
    <property type="nucleotide sequence ID" value="NZ_BAABFH010000001.1"/>
</dbReference>
<evidence type="ECO:0008006" key="9">
    <source>
        <dbReference type="Google" id="ProtNLM"/>
    </source>
</evidence>
<organism evidence="7 8">
    <name type="scientific">Saccharopolyspora hordei</name>
    <dbReference type="NCBI Taxonomy" id="1838"/>
    <lineage>
        <taxon>Bacteria</taxon>
        <taxon>Bacillati</taxon>
        <taxon>Actinomycetota</taxon>
        <taxon>Actinomycetes</taxon>
        <taxon>Pseudonocardiales</taxon>
        <taxon>Pseudonocardiaceae</taxon>
        <taxon>Saccharopolyspora</taxon>
    </lineage>
</organism>
<dbReference type="EMBL" id="JACCFJ010000001">
    <property type="protein sequence ID" value="NYI86541.1"/>
    <property type="molecule type" value="Genomic_DNA"/>
</dbReference>
<comment type="subcellular location">
    <subcellularLocation>
        <location evidence="1">Cell membrane</location>
        <topology evidence="1">Lipid-anchor</topology>
    </subcellularLocation>
</comment>
<proteinExistence type="predicted"/>
<keyword evidence="4" id="KW-0472">Membrane</keyword>
<sequence>MEDPRSVLRLRPSIEEISAQYSQLQQRIRDRLDHELGPLSWVKTEPVTRAGCAGFPDVPEAEVWELESWQVPENLPDAFWPRAVDIVRQLSREYGFGEPEVVVNRSGDHEITANDEYGAVYRFSTSDHTVLSIVTGCHLRAAAED</sequence>
<evidence type="ECO:0000313" key="8">
    <source>
        <dbReference type="Proteomes" id="UP000587002"/>
    </source>
</evidence>
<name>A0A853AV93_9PSEU</name>
<dbReference type="Pfam" id="PF16708">
    <property type="entry name" value="LppA"/>
    <property type="match status" value="1"/>
</dbReference>
<protein>
    <recommendedName>
        <fullName evidence="9">Lipoprotein</fullName>
    </recommendedName>
</protein>
<evidence type="ECO:0000256" key="4">
    <source>
        <dbReference type="ARBA" id="ARBA00023136"/>
    </source>
</evidence>
<dbReference type="GO" id="GO:0005886">
    <property type="term" value="C:plasma membrane"/>
    <property type="evidence" value="ECO:0007669"/>
    <property type="project" value="UniProtKB-SubCell"/>
</dbReference>
<comment type="caution">
    <text evidence="7">The sequence shown here is derived from an EMBL/GenBank/DDBJ whole genome shotgun (WGS) entry which is preliminary data.</text>
</comment>
<dbReference type="Proteomes" id="UP000587002">
    <property type="component" value="Unassembled WGS sequence"/>
</dbReference>
<keyword evidence="5" id="KW-0564">Palmitate</keyword>
<gene>
    <name evidence="7" type="ORF">HNR68_005171</name>
</gene>
<keyword evidence="8" id="KW-1185">Reference proteome</keyword>
<dbReference type="Gene3D" id="3.30.2030.20">
    <property type="match status" value="1"/>
</dbReference>
<evidence type="ECO:0000256" key="3">
    <source>
        <dbReference type="ARBA" id="ARBA00022729"/>
    </source>
</evidence>
<keyword evidence="6" id="KW-0449">Lipoprotein</keyword>
<evidence type="ECO:0000256" key="1">
    <source>
        <dbReference type="ARBA" id="ARBA00004193"/>
    </source>
</evidence>
<reference evidence="7 8" key="1">
    <citation type="submission" date="2020-07" db="EMBL/GenBank/DDBJ databases">
        <title>Sequencing the genomes of 1000 actinobacteria strains.</title>
        <authorList>
            <person name="Klenk H.-P."/>
        </authorList>
    </citation>
    <scope>NUCLEOTIDE SEQUENCE [LARGE SCALE GENOMIC DNA]</scope>
    <source>
        <strain evidence="7 8">DSM 44065</strain>
    </source>
</reference>
<evidence type="ECO:0000256" key="2">
    <source>
        <dbReference type="ARBA" id="ARBA00022475"/>
    </source>
</evidence>
<accession>A0A853AV93</accession>
<evidence type="ECO:0000256" key="6">
    <source>
        <dbReference type="ARBA" id="ARBA00023288"/>
    </source>
</evidence>
<dbReference type="InterPro" id="IPR032018">
    <property type="entry name" value="LppA/LppB/LprP"/>
</dbReference>
<evidence type="ECO:0000256" key="5">
    <source>
        <dbReference type="ARBA" id="ARBA00023139"/>
    </source>
</evidence>
<evidence type="ECO:0000313" key="7">
    <source>
        <dbReference type="EMBL" id="NYI86541.1"/>
    </source>
</evidence>